<dbReference type="OrthoDB" id="9808843at2"/>
<dbReference type="Pfam" id="PF00196">
    <property type="entry name" value="GerE"/>
    <property type="match status" value="1"/>
</dbReference>
<keyword evidence="1" id="KW-0238">DNA-binding</keyword>
<dbReference type="PATRIC" id="fig|1656095.3.peg.2804"/>
<dbReference type="InterPro" id="IPR000792">
    <property type="entry name" value="Tscrpt_reg_LuxR_C"/>
</dbReference>
<dbReference type="RefSeq" id="WP_048887359.1">
    <property type="nucleotide sequence ID" value="NZ_LFEJ01000004.1"/>
</dbReference>
<protein>
    <recommendedName>
        <fullName evidence="2">HTH luxR-type domain-containing protein</fullName>
    </recommendedName>
</protein>
<dbReference type="PRINTS" id="PR00038">
    <property type="entry name" value="HTHLUXR"/>
</dbReference>
<dbReference type="InterPro" id="IPR036388">
    <property type="entry name" value="WH-like_DNA-bd_sf"/>
</dbReference>
<dbReference type="EMBL" id="LFEJ01000004">
    <property type="protein sequence ID" value="KMV35926.1"/>
    <property type="molecule type" value="Genomic_DNA"/>
</dbReference>
<accession>A0A0J8VRX7</accession>
<evidence type="ECO:0000313" key="4">
    <source>
        <dbReference type="Proteomes" id="UP000037315"/>
    </source>
</evidence>
<proteinExistence type="predicted"/>
<name>A0A0J8VRX7_9ENTR</name>
<evidence type="ECO:0000313" key="3">
    <source>
        <dbReference type="EMBL" id="KMV35926.1"/>
    </source>
</evidence>
<dbReference type="AlphaFoldDB" id="A0A0J8VRX7"/>
<dbReference type="Proteomes" id="UP000037315">
    <property type="component" value="Unassembled WGS sequence"/>
</dbReference>
<evidence type="ECO:0000256" key="1">
    <source>
        <dbReference type="ARBA" id="ARBA00023125"/>
    </source>
</evidence>
<dbReference type="GO" id="GO:0003677">
    <property type="term" value="F:DNA binding"/>
    <property type="evidence" value="ECO:0007669"/>
    <property type="project" value="UniProtKB-KW"/>
</dbReference>
<dbReference type="Gene3D" id="1.10.10.10">
    <property type="entry name" value="Winged helix-like DNA-binding domain superfamily/Winged helix DNA-binding domain"/>
    <property type="match status" value="1"/>
</dbReference>
<reference evidence="3 4" key="1">
    <citation type="submission" date="2015-06" db="EMBL/GenBank/DDBJ databases">
        <title>Genome sequencing of Cronobacter sp. strain DJ34 isolated from petroleum contaminated sludge of Duliajan Oil Fields, Assam, India.</title>
        <authorList>
            <person name="Pal S."/>
            <person name="Banerjee T.D."/>
            <person name="Roy A."/>
            <person name="Sar P."/>
            <person name="Kazy S.K."/>
        </authorList>
    </citation>
    <scope>NUCLEOTIDE SEQUENCE [LARGE SCALE GENOMIC DNA]</scope>
    <source>
        <strain evidence="3 4">DJ34</strain>
    </source>
</reference>
<dbReference type="GO" id="GO:0006355">
    <property type="term" value="P:regulation of DNA-templated transcription"/>
    <property type="evidence" value="ECO:0007669"/>
    <property type="project" value="InterPro"/>
</dbReference>
<feature type="domain" description="HTH luxR-type" evidence="2">
    <location>
        <begin position="147"/>
        <end position="212"/>
    </location>
</feature>
<organism evidence="3 4">
    <name type="scientific">Franconibacter pulveris</name>
    <dbReference type="NCBI Taxonomy" id="435910"/>
    <lineage>
        <taxon>Bacteria</taxon>
        <taxon>Pseudomonadati</taxon>
        <taxon>Pseudomonadota</taxon>
        <taxon>Gammaproteobacteria</taxon>
        <taxon>Enterobacterales</taxon>
        <taxon>Enterobacteriaceae</taxon>
        <taxon>Franconibacter</taxon>
    </lineage>
</organism>
<dbReference type="InterPro" id="IPR016032">
    <property type="entry name" value="Sig_transdc_resp-reg_C-effctor"/>
</dbReference>
<comment type="caution">
    <text evidence="3">The sequence shown here is derived from an EMBL/GenBank/DDBJ whole genome shotgun (WGS) entry which is preliminary data.</text>
</comment>
<gene>
    <name evidence="3" type="ORF">ACH50_03555</name>
</gene>
<dbReference type="STRING" id="1121863.GCA_000621185_02867"/>
<dbReference type="SMART" id="SM00421">
    <property type="entry name" value="HTH_LUXR"/>
    <property type="match status" value="1"/>
</dbReference>
<dbReference type="PROSITE" id="PS50043">
    <property type="entry name" value="HTH_LUXR_2"/>
    <property type="match status" value="1"/>
</dbReference>
<evidence type="ECO:0000259" key="2">
    <source>
        <dbReference type="PROSITE" id="PS50043"/>
    </source>
</evidence>
<keyword evidence="4" id="KW-1185">Reference proteome</keyword>
<sequence length="212" mass="24631">MSQYLTTFKHKKVEKRYVVVMSANKYWLDGIVHLTKGMAIADCELLFCHTLSKLQQYITTLNVVGAITGFYGNGEQLVDWLRFREWFLSYRPAVGMILIGNAVCKNRRIISDIAGKVINPAVTVSQMEEHIQALGEEKYRFDFQAKKKKVTERLTRREMDFFISLCEGHTPDYLARRLSVSPKTISVYKYNVLHKLGVRSMPRLYKIYNGLY</sequence>
<dbReference type="SUPFAM" id="SSF46894">
    <property type="entry name" value="C-terminal effector domain of the bipartite response regulators"/>
    <property type="match status" value="1"/>
</dbReference>